<evidence type="ECO:0000313" key="1">
    <source>
        <dbReference type="EMBL" id="CAK0826436.1"/>
    </source>
</evidence>
<evidence type="ECO:0000313" key="2">
    <source>
        <dbReference type="Proteomes" id="UP001189429"/>
    </source>
</evidence>
<name>A0ABN9S597_9DINO</name>
<organism evidence="1 2">
    <name type="scientific">Prorocentrum cordatum</name>
    <dbReference type="NCBI Taxonomy" id="2364126"/>
    <lineage>
        <taxon>Eukaryota</taxon>
        <taxon>Sar</taxon>
        <taxon>Alveolata</taxon>
        <taxon>Dinophyceae</taxon>
        <taxon>Prorocentrales</taxon>
        <taxon>Prorocentraceae</taxon>
        <taxon>Prorocentrum</taxon>
    </lineage>
</organism>
<feature type="non-terminal residue" evidence="1">
    <location>
        <position position="316"/>
    </location>
</feature>
<gene>
    <name evidence="1" type="ORF">PCOR1329_LOCUS26277</name>
</gene>
<dbReference type="Proteomes" id="UP001189429">
    <property type="component" value="Unassembled WGS sequence"/>
</dbReference>
<proteinExistence type="predicted"/>
<sequence>DRVLAGQLATKSTENGEIGKVSEDVITADRLTQHWAAFAKTLIQYFKPNFYHQSVNYIGTPGLTRVKLAHFFELRMLDQLRGDDVAVLVNICTCAMLISAGTAHLFSTEELTLIKSISELLNTYGLSLTKHGVIFSAGHTLNTGGVTTVVGDPSFGSLVKKLLILVKNADESSSMLDSDAMCKYGGFVDKKIEGSFVVAFTAKIVAIEVEENKVAKLEAKLLFKMSSSRVADFATLASRVLEYCKGDETAAVTLIGLMVEKFMEIFTTTNTAATFKTDSVDLYPKLVAAKKNFAGLFVAGAMTPDSLLARGDTPGF</sequence>
<protein>
    <submittedName>
        <fullName evidence="1">Uncharacterized protein</fullName>
    </submittedName>
</protein>
<dbReference type="EMBL" id="CAUYUJ010009313">
    <property type="protein sequence ID" value="CAK0826436.1"/>
    <property type="molecule type" value="Genomic_DNA"/>
</dbReference>
<accession>A0ABN9S597</accession>
<keyword evidence="2" id="KW-1185">Reference proteome</keyword>
<comment type="caution">
    <text evidence="1">The sequence shown here is derived from an EMBL/GenBank/DDBJ whole genome shotgun (WGS) entry which is preliminary data.</text>
</comment>
<reference evidence="1" key="1">
    <citation type="submission" date="2023-10" db="EMBL/GenBank/DDBJ databases">
        <authorList>
            <person name="Chen Y."/>
            <person name="Shah S."/>
            <person name="Dougan E. K."/>
            <person name="Thang M."/>
            <person name="Chan C."/>
        </authorList>
    </citation>
    <scope>NUCLEOTIDE SEQUENCE [LARGE SCALE GENOMIC DNA]</scope>
</reference>
<feature type="non-terminal residue" evidence="1">
    <location>
        <position position="1"/>
    </location>
</feature>